<organism evidence="1 2">
    <name type="scientific">Salmonella phage vB_SenS_SB15</name>
    <dbReference type="NCBI Taxonomy" id="2698416"/>
    <lineage>
        <taxon>Viruses</taxon>
        <taxon>Duplodnaviria</taxon>
        <taxon>Heunggongvirae</taxon>
        <taxon>Uroviricota</taxon>
        <taxon>Caudoviricetes</taxon>
        <taxon>Sarkviridae</taxon>
        <taxon>Guernseyvirinae</taxon>
        <taxon>Jerseyvirus</taxon>
        <taxon>Jerseyvirus SB3</taxon>
        <taxon>Jerseyvirus AG11</taxon>
    </lineage>
</organism>
<name>A0A6B9RP01_9CAUD</name>
<protein>
    <submittedName>
        <fullName evidence="1">Uncharacterized protein</fullName>
    </submittedName>
</protein>
<dbReference type="EMBL" id="MK759883">
    <property type="protein sequence ID" value="QHI00519.1"/>
    <property type="molecule type" value="Genomic_DNA"/>
</dbReference>
<evidence type="ECO:0000313" key="2">
    <source>
        <dbReference type="Proteomes" id="UP000463933"/>
    </source>
</evidence>
<proteinExistence type="predicted"/>
<accession>A0A6B9RP01</accession>
<dbReference type="Proteomes" id="UP000463933">
    <property type="component" value="Genome"/>
</dbReference>
<sequence length="47" mass="5282">MKDFKTVYLRYPTGCQVGNQALGYTSFEGKFSLAHADFFTTAFYTSA</sequence>
<reference evidence="1 2" key="1">
    <citation type="submission" date="2019-04" db="EMBL/GenBank/DDBJ databases">
        <title>Whole genome sequence analysis of broad host range Salmonella enterica bacteriophages.</title>
        <authorList>
            <person name="Bhandare S.G."/>
            <person name="Colavecchio A."/>
            <person name="Emond-Rheault J.-G."/>
            <person name="Hamel J."/>
            <person name="Kukavica-Ibrulj I."/>
            <person name="Boyle B."/>
            <person name="Levesque R.C."/>
            <person name="Goodridge L."/>
        </authorList>
    </citation>
    <scope>NUCLEOTIDE SEQUENCE [LARGE SCALE GENOMIC DNA]</scope>
</reference>
<evidence type="ECO:0000313" key="1">
    <source>
        <dbReference type="EMBL" id="QHI00519.1"/>
    </source>
</evidence>